<evidence type="ECO:0000256" key="1">
    <source>
        <dbReference type="SAM" id="MobiDB-lite"/>
    </source>
</evidence>
<feature type="domain" description="SPT23/MGA2-like DNA-binding" evidence="2">
    <location>
        <begin position="257"/>
        <end position="373"/>
    </location>
</feature>
<sequence>MSNMDTSFRLKEGTEEYTYTTSDFLPLHDTSFSPFYQTPLQYDFNVHDQQFLPSLPLDTPIAFNFPNFLPEDSLLDPGVALAQTYPLSHPVGQDPICPPLNTSRPAALSHVDSAVGLNAPSVLTTQDVETPQAYPLTTEPPQVYLVADKTKTRAETQIKMRLVFDPLSSQFERIRFPKKTLAKAKLFASEQEKAEYGKRGTVVMHVLLVLATAVESDKQRDLALKRARGDVPMPRRPSPGETASLDKDHPAHPLNGGEVVICQGCKEREEKRANRKKKREDEGEWEKYSDERVILINEKEFKPLKEPEGSLKDHQFSQLAKEVEFAMRIACYCRHQEEKTPAGYRVLFTFKDSQGKLLAQHISEIFQITDDHKNKEVASDMMGGWATTASMTQPFGPTAFTPTAPMIPEYSTVTYSQPSTPMVPAFPSQLIPTQTTYPTPSSNDSYSQPTTPMAAIFPTHMFTTKDSPFATPPTYSRQSSISSPVGTMGYFPIGSSTAGSGMTGVPASGIPAYAESTLAYRSRSFMHTPGLTGSVRSPDEGQYLPRAASYDTFNFQQMAHDSMFVSAPQSPNIGPLSESRPASPSWDQGRPNKKKRASFQLGSLLHAKHQNGHNNQNSTEIMSKNQNMDDADREFLISLLTSFKFYDTDALNEPNFRLSPLFKFGFISDPDSAGRGVRHECSPDFAYRTPQRKWYRRRPRRVGPHGRGKRSARRNSRMTVKLARLGRHAQQFGALEKSRQSERENGIVAERVLPSRSHRYMCR</sequence>
<name>A0A9P4MTL2_9PLEO</name>
<keyword evidence="4" id="KW-1185">Reference proteome</keyword>
<dbReference type="Proteomes" id="UP000799536">
    <property type="component" value="Unassembled WGS sequence"/>
</dbReference>
<dbReference type="EMBL" id="ML993856">
    <property type="protein sequence ID" value="KAF2205419.1"/>
    <property type="molecule type" value="Genomic_DNA"/>
</dbReference>
<dbReference type="Pfam" id="PF25603">
    <property type="entry name" value="SPT23_MGA2_DBD"/>
    <property type="match status" value="1"/>
</dbReference>
<feature type="compositionally biased region" description="Basic residues" evidence="1">
    <location>
        <begin position="697"/>
        <end position="716"/>
    </location>
</feature>
<evidence type="ECO:0000313" key="4">
    <source>
        <dbReference type="Proteomes" id="UP000799536"/>
    </source>
</evidence>
<accession>A0A9P4MTL2</accession>
<evidence type="ECO:0000313" key="3">
    <source>
        <dbReference type="EMBL" id="KAF2205419.1"/>
    </source>
</evidence>
<dbReference type="OrthoDB" id="71307at2759"/>
<protein>
    <recommendedName>
        <fullName evidence="2">SPT23/MGA2-like DNA-binding domain-containing protein</fullName>
    </recommendedName>
</protein>
<proteinExistence type="predicted"/>
<dbReference type="AlphaFoldDB" id="A0A9P4MTL2"/>
<feature type="region of interest" description="Disordered" evidence="1">
    <location>
        <begin position="697"/>
        <end position="717"/>
    </location>
</feature>
<feature type="region of interest" description="Disordered" evidence="1">
    <location>
        <begin position="566"/>
        <end position="594"/>
    </location>
</feature>
<dbReference type="InterPro" id="IPR057962">
    <property type="entry name" value="SPT23_MGA2_DBD"/>
</dbReference>
<organism evidence="3 4">
    <name type="scientific">Delitschia confertaspora ATCC 74209</name>
    <dbReference type="NCBI Taxonomy" id="1513339"/>
    <lineage>
        <taxon>Eukaryota</taxon>
        <taxon>Fungi</taxon>
        <taxon>Dikarya</taxon>
        <taxon>Ascomycota</taxon>
        <taxon>Pezizomycotina</taxon>
        <taxon>Dothideomycetes</taxon>
        <taxon>Pleosporomycetidae</taxon>
        <taxon>Pleosporales</taxon>
        <taxon>Delitschiaceae</taxon>
        <taxon>Delitschia</taxon>
    </lineage>
</organism>
<comment type="caution">
    <text evidence="3">The sequence shown here is derived from an EMBL/GenBank/DDBJ whole genome shotgun (WGS) entry which is preliminary data.</text>
</comment>
<gene>
    <name evidence="3" type="ORF">GQ43DRAFT_477388</name>
</gene>
<reference evidence="3" key="1">
    <citation type="journal article" date="2020" name="Stud. Mycol.">
        <title>101 Dothideomycetes genomes: a test case for predicting lifestyles and emergence of pathogens.</title>
        <authorList>
            <person name="Haridas S."/>
            <person name="Albert R."/>
            <person name="Binder M."/>
            <person name="Bloem J."/>
            <person name="Labutti K."/>
            <person name="Salamov A."/>
            <person name="Andreopoulos B."/>
            <person name="Baker S."/>
            <person name="Barry K."/>
            <person name="Bills G."/>
            <person name="Bluhm B."/>
            <person name="Cannon C."/>
            <person name="Castanera R."/>
            <person name="Culley D."/>
            <person name="Daum C."/>
            <person name="Ezra D."/>
            <person name="Gonzalez J."/>
            <person name="Henrissat B."/>
            <person name="Kuo A."/>
            <person name="Liang C."/>
            <person name="Lipzen A."/>
            <person name="Lutzoni F."/>
            <person name="Magnuson J."/>
            <person name="Mondo S."/>
            <person name="Nolan M."/>
            <person name="Ohm R."/>
            <person name="Pangilinan J."/>
            <person name="Park H.-J."/>
            <person name="Ramirez L."/>
            <person name="Alfaro M."/>
            <person name="Sun H."/>
            <person name="Tritt A."/>
            <person name="Yoshinaga Y."/>
            <person name="Zwiers L.-H."/>
            <person name="Turgeon B."/>
            <person name="Goodwin S."/>
            <person name="Spatafora J."/>
            <person name="Crous P."/>
            <person name="Grigoriev I."/>
        </authorList>
    </citation>
    <scope>NUCLEOTIDE SEQUENCE</scope>
    <source>
        <strain evidence="3">ATCC 74209</strain>
    </source>
</reference>
<feature type="region of interest" description="Disordered" evidence="1">
    <location>
        <begin position="224"/>
        <end position="257"/>
    </location>
</feature>
<evidence type="ECO:0000259" key="2">
    <source>
        <dbReference type="Pfam" id="PF25603"/>
    </source>
</evidence>